<reference evidence="1 2" key="1">
    <citation type="submission" date="2021-03" db="EMBL/GenBank/DDBJ databases">
        <title>Fibrella sp. HMF5405 genome sequencing and assembly.</title>
        <authorList>
            <person name="Kang H."/>
            <person name="Kim H."/>
            <person name="Bae S."/>
            <person name="Joh K."/>
        </authorList>
    </citation>
    <scope>NUCLEOTIDE SEQUENCE [LARGE SCALE GENOMIC DNA]</scope>
    <source>
        <strain evidence="1 2">HMF5405</strain>
    </source>
</reference>
<evidence type="ECO:0000313" key="1">
    <source>
        <dbReference type="EMBL" id="MBO0951980.1"/>
    </source>
</evidence>
<protein>
    <submittedName>
        <fullName evidence="1">GNAT family N-acetyltransferase</fullName>
    </submittedName>
</protein>
<comment type="caution">
    <text evidence="1">The sequence shown here is derived from an EMBL/GenBank/DDBJ whole genome shotgun (WGS) entry which is preliminary data.</text>
</comment>
<accession>A0ABS3JPQ7</accession>
<name>A0ABS3JPQ7_9BACT</name>
<dbReference type="SUPFAM" id="SSF55729">
    <property type="entry name" value="Acyl-CoA N-acyltransferases (Nat)"/>
    <property type="match status" value="1"/>
</dbReference>
<dbReference type="Proteomes" id="UP000664628">
    <property type="component" value="Unassembled WGS sequence"/>
</dbReference>
<organism evidence="1 2">
    <name type="scientific">Fibrella forsythiae</name>
    <dbReference type="NCBI Taxonomy" id="2817061"/>
    <lineage>
        <taxon>Bacteria</taxon>
        <taxon>Pseudomonadati</taxon>
        <taxon>Bacteroidota</taxon>
        <taxon>Cytophagia</taxon>
        <taxon>Cytophagales</taxon>
        <taxon>Spirosomataceae</taxon>
        <taxon>Fibrella</taxon>
    </lineage>
</organism>
<dbReference type="RefSeq" id="WP_207331929.1">
    <property type="nucleotide sequence ID" value="NZ_JAFMYW010000009.1"/>
</dbReference>
<proteinExistence type="predicted"/>
<dbReference type="InterPro" id="IPR016181">
    <property type="entry name" value="Acyl_CoA_acyltransferase"/>
</dbReference>
<sequence>MTHRHYIGSDIRSAFDGLAQLRIAVFREFPYLYEGSDAYEKMYLETYANAERAMLFAVYDGERMVGGTTCLPLHDETDEVQAPFIREGYDLDTVFYFGESLLLPQYRGLGLGHRFFDEREAHVRSFGTYLTTTFCAVQRPADHPLRPVNYRPLDAFWQQRGYHLDPALQTTFSWPDLGETTDSAKVMQFWTR</sequence>
<keyword evidence="2" id="KW-1185">Reference proteome</keyword>
<dbReference type="EMBL" id="JAFMYW010000009">
    <property type="protein sequence ID" value="MBO0951980.1"/>
    <property type="molecule type" value="Genomic_DNA"/>
</dbReference>
<evidence type="ECO:0000313" key="2">
    <source>
        <dbReference type="Proteomes" id="UP000664628"/>
    </source>
</evidence>
<gene>
    <name evidence="1" type="ORF">J2I46_25585</name>
</gene>
<dbReference type="Gene3D" id="3.40.630.30">
    <property type="match status" value="1"/>
</dbReference>